<reference evidence="2" key="1">
    <citation type="submission" date="2023-05" db="EMBL/GenBank/DDBJ databases">
        <authorList>
            <person name="Zhang X."/>
        </authorList>
    </citation>
    <scope>NUCLEOTIDE SEQUENCE</scope>
    <source>
        <strain evidence="2">BD1B2-1</strain>
    </source>
</reference>
<organism evidence="2 3">
    <name type="scientific">Xanthocytophaga agilis</name>
    <dbReference type="NCBI Taxonomy" id="3048010"/>
    <lineage>
        <taxon>Bacteria</taxon>
        <taxon>Pseudomonadati</taxon>
        <taxon>Bacteroidota</taxon>
        <taxon>Cytophagia</taxon>
        <taxon>Cytophagales</taxon>
        <taxon>Rhodocytophagaceae</taxon>
        <taxon>Xanthocytophaga</taxon>
    </lineage>
</organism>
<dbReference type="InterPro" id="IPR021913">
    <property type="entry name" value="DUF3526"/>
</dbReference>
<dbReference type="Pfam" id="PF12040">
    <property type="entry name" value="DUF3526"/>
    <property type="match status" value="1"/>
</dbReference>
<dbReference type="AlphaFoldDB" id="A0AAE3QXT4"/>
<dbReference type="GO" id="GO:0005886">
    <property type="term" value="C:plasma membrane"/>
    <property type="evidence" value="ECO:0007669"/>
    <property type="project" value="UniProtKB-SubCell"/>
</dbReference>
<evidence type="ECO:0000313" key="2">
    <source>
        <dbReference type="EMBL" id="MDJ1500051.1"/>
    </source>
</evidence>
<keyword evidence="3" id="KW-1185">Reference proteome</keyword>
<feature type="transmembrane region" description="Helical" evidence="1">
    <location>
        <begin position="179"/>
        <end position="199"/>
    </location>
</feature>
<dbReference type="PANTHER" id="PTHR43471">
    <property type="entry name" value="ABC TRANSPORTER PERMEASE"/>
    <property type="match status" value="1"/>
</dbReference>
<dbReference type="RefSeq" id="WP_314509580.1">
    <property type="nucleotide sequence ID" value="NZ_JASJOU010000001.1"/>
</dbReference>
<feature type="transmembrane region" description="Helical" evidence="1">
    <location>
        <begin position="238"/>
        <end position="259"/>
    </location>
</feature>
<dbReference type="Pfam" id="PF12679">
    <property type="entry name" value="ABC2_membrane_2"/>
    <property type="match status" value="1"/>
</dbReference>
<keyword evidence="1" id="KW-0472">Membrane</keyword>
<comment type="caution">
    <text evidence="2">The sequence shown here is derived from an EMBL/GenBank/DDBJ whole genome shotgun (WGS) entry which is preliminary data.</text>
</comment>
<gene>
    <name evidence="2" type="ORF">QNI22_05320</name>
</gene>
<dbReference type="GO" id="GO:0140359">
    <property type="term" value="F:ABC-type transporter activity"/>
    <property type="evidence" value="ECO:0007669"/>
    <property type="project" value="InterPro"/>
</dbReference>
<name>A0AAE3QXT4_9BACT</name>
<protein>
    <submittedName>
        <fullName evidence="2">DUF3526 domain-containing protein</fullName>
    </submittedName>
</protein>
<accession>A0AAE3QXT4</accession>
<keyword evidence="1" id="KW-1133">Transmembrane helix</keyword>
<proteinExistence type="predicted"/>
<evidence type="ECO:0000313" key="3">
    <source>
        <dbReference type="Proteomes" id="UP001232063"/>
    </source>
</evidence>
<sequence>MTGLLIKNFVRSKGLMTGLLLLFLSGLISLNVGKHFLEKNQQIIQQTAHFQQENIDRNVKYVNKEIGLLLYYVRFGLANDTPNLAGLSIGQRDINPAVLSVTIRNLEEQKYTTDLMNPMYQLIGNLDFSFVLIYFFPLIIIAFCFNLISEEKEEGTWSLVLSQAISPLKMLRLKLCIRYVSVLTVLLLLLVIAKFYLAIPVDNAFVAFGLTAILYISFWFSMSWLIVSFHRDSSYNALLLLIVWVLLTIVIPASINAAIVHTYPIPEAFGTVLESREGYHSKWDQPKEPTIQKFQKHYPQFNRYKHPEGQDYSWLWYYAMQQMGDDEAAVHATDLKTKLRKRETASSIIGLFVPTIHTQQNFNHLSQSDMANHLNFIEEVEKFHEQKRLYFYPKIFTDFAIADENWKAFPLAYFQDKVSVSWSSVLIPVFSICVICVVWAGINFRRPLERNVHYQ</sequence>
<dbReference type="Proteomes" id="UP001232063">
    <property type="component" value="Unassembled WGS sequence"/>
</dbReference>
<feature type="transmembrane region" description="Helical" evidence="1">
    <location>
        <begin position="420"/>
        <end position="442"/>
    </location>
</feature>
<keyword evidence="1" id="KW-0812">Transmembrane</keyword>
<feature type="transmembrane region" description="Helical" evidence="1">
    <location>
        <begin position="128"/>
        <end position="148"/>
    </location>
</feature>
<dbReference type="EMBL" id="JASJOU010000001">
    <property type="protein sequence ID" value="MDJ1500051.1"/>
    <property type="molecule type" value="Genomic_DNA"/>
</dbReference>
<evidence type="ECO:0000256" key="1">
    <source>
        <dbReference type="SAM" id="Phobius"/>
    </source>
</evidence>
<feature type="transmembrane region" description="Helical" evidence="1">
    <location>
        <begin position="205"/>
        <end position="226"/>
    </location>
</feature>